<keyword evidence="10" id="KW-1185">Reference proteome</keyword>
<dbReference type="EMBL" id="CP019058">
    <property type="protein sequence ID" value="APW18434.1"/>
    <property type="molecule type" value="Genomic_DNA"/>
</dbReference>
<name>A0ABM6GII7_9BIFI</name>
<dbReference type="RefSeq" id="WP_076002676.1">
    <property type="nucleotide sequence ID" value="NZ_CP019058.1"/>
</dbReference>
<keyword evidence="3 6" id="KW-0732">Signal</keyword>
<evidence type="ECO:0000256" key="6">
    <source>
        <dbReference type="SAM" id="SignalP"/>
    </source>
</evidence>
<feature type="domain" description="Gram-positive cocci surface proteins LPxTG" evidence="7">
    <location>
        <begin position="531"/>
        <end position="565"/>
    </location>
</feature>
<feature type="transmembrane region" description="Helical" evidence="5">
    <location>
        <begin position="536"/>
        <end position="558"/>
    </location>
</feature>
<proteinExistence type="predicted"/>
<dbReference type="InterPro" id="IPR019931">
    <property type="entry name" value="LPXTG_anchor"/>
</dbReference>
<dbReference type="NCBIfam" id="TIGR01167">
    <property type="entry name" value="LPXTG_anchor"/>
    <property type="match status" value="1"/>
</dbReference>
<dbReference type="Gene3D" id="2.60.40.740">
    <property type="match status" value="1"/>
</dbReference>
<dbReference type="InterPro" id="IPR013783">
    <property type="entry name" value="Ig-like_fold"/>
</dbReference>
<organism evidence="9 10">
    <name type="scientific">Gardnerella swidsinskii</name>
    <dbReference type="NCBI Taxonomy" id="2792979"/>
    <lineage>
        <taxon>Bacteria</taxon>
        <taxon>Bacillati</taxon>
        <taxon>Actinomycetota</taxon>
        <taxon>Actinomycetes</taxon>
        <taxon>Bifidobacteriales</taxon>
        <taxon>Bifidobacteriaceae</taxon>
        <taxon>Gardnerella</taxon>
    </lineage>
</organism>
<evidence type="ECO:0000256" key="4">
    <source>
        <dbReference type="ARBA" id="ARBA00023088"/>
    </source>
</evidence>
<keyword evidence="5" id="KW-1133">Transmembrane helix</keyword>
<protein>
    <recommendedName>
        <fullName evidence="11">Peptidase</fullName>
    </recommendedName>
</protein>
<keyword evidence="1" id="KW-0134">Cell wall</keyword>
<evidence type="ECO:0000259" key="7">
    <source>
        <dbReference type="Pfam" id="PF00746"/>
    </source>
</evidence>
<evidence type="ECO:0008006" key="11">
    <source>
        <dbReference type="Google" id="ProtNLM"/>
    </source>
</evidence>
<keyword evidence="5" id="KW-0812">Transmembrane</keyword>
<feature type="domain" description="SpaA-like prealbumin fold" evidence="8">
    <location>
        <begin position="72"/>
        <end position="193"/>
    </location>
</feature>
<feature type="signal peptide" evidence="6">
    <location>
        <begin position="1"/>
        <end position="29"/>
    </location>
</feature>
<dbReference type="NCBIfam" id="NF033902">
    <property type="entry name" value="iso_D2_wall_anc"/>
    <property type="match status" value="1"/>
</dbReference>
<sequence length="570" mass="61197">MNKFTKQCVAAFASLAMAGTLCVAGAVVANNVAFATGPAAAEKAPWDLGNEATTKKGSITIKKYKDEVDNGSQKKSTPINGAEFKITKVLQIGSANIDLKKRADWVTIAGVVKKLNEHKETEAQVHLGTDASSTQTKTTGQQDQKNGEVAFTNLELGLYKVEETKAAEGYSNDVAPFYVTVPQITRENAKVNNTYTYDVVVEPKNAYIKDSVTKTADTTKMVGAGDEITYTIKAKLNKTKATNGNKDLTENDLQDFAIYDDVLTSAYKTVNSSVIAEVKINGENAAMTKDQDYTVSEESGTASNGINTDRKRIKVTFKKGVTNKGLQAIAAKANVLDSKPVEIDVTVKLRLVSDLSSFVGKNKVLENKSGFIPGHGDGIQPKPTPGGSATTEFRKFHIKKVDATDKTKVLNKAQFKAFADKKEAEKCAADPTAANVCAKAMTGFADTAPQTNTEATITTTGVNQGNSGVTKDYVAKVTDQNSKIYLVEIKAPEGYTRSDKVHEVSLTSGDTAQEIEIVNIPDNKGGFWFNLPKTGAAGVIIFALAGMCLVAVGMFIFLRNRKKDEEQQAA</sequence>
<evidence type="ECO:0000256" key="5">
    <source>
        <dbReference type="SAM" id="Phobius"/>
    </source>
</evidence>
<evidence type="ECO:0000259" key="8">
    <source>
        <dbReference type="Pfam" id="PF17802"/>
    </source>
</evidence>
<gene>
    <name evidence="9" type="ORF">BVL65_02235</name>
</gene>
<accession>A0ABM6GII7</accession>
<dbReference type="InterPro" id="IPR041033">
    <property type="entry name" value="SpaA_PFL_dom_1"/>
</dbReference>
<dbReference type="Pfam" id="PF00746">
    <property type="entry name" value="Gram_pos_anchor"/>
    <property type="match status" value="1"/>
</dbReference>
<keyword evidence="5" id="KW-0472">Membrane</keyword>
<dbReference type="Gene3D" id="2.60.40.10">
    <property type="entry name" value="Immunoglobulins"/>
    <property type="match status" value="2"/>
</dbReference>
<feature type="chain" id="PRO_5046374208" description="Peptidase" evidence="6">
    <location>
        <begin position="30"/>
        <end position="570"/>
    </location>
</feature>
<dbReference type="Pfam" id="PF17802">
    <property type="entry name" value="SpaA"/>
    <property type="match status" value="1"/>
</dbReference>
<evidence type="ECO:0000256" key="2">
    <source>
        <dbReference type="ARBA" id="ARBA00022525"/>
    </source>
</evidence>
<keyword evidence="4" id="KW-0572">Peptidoglycan-anchor</keyword>
<keyword evidence="2" id="KW-0964">Secreted</keyword>
<reference evidence="10" key="1">
    <citation type="submission" date="2017-01" db="EMBL/GenBank/DDBJ databases">
        <title>Gardnerella vaginalis bacteremia associated with severe acute encephalopathy in a young female patient: Case Report and characterization of the isolate.</title>
        <authorList>
            <person name="Tankovic J."/>
            <person name="Timinskas A."/>
            <person name="Zilnyte M."/>
            <person name="Janulaitiene M."/>
            <person name="Zvirbliene A."/>
            <person name="Pleckaityte M."/>
        </authorList>
    </citation>
    <scope>NUCLEOTIDE SEQUENCE [LARGE SCALE GENOMIC DNA]</scope>
    <source>
        <strain evidence="10">GV37</strain>
    </source>
</reference>
<evidence type="ECO:0000256" key="3">
    <source>
        <dbReference type="ARBA" id="ARBA00022729"/>
    </source>
</evidence>
<dbReference type="Proteomes" id="UP000186260">
    <property type="component" value="Chromosome"/>
</dbReference>
<dbReference type="InterPro" id="IPR048052">
    <property type="entry name" value="FM1-like"/>
</dbReference>
<evidence type="ECO:0000313" key="9">
    <source>
        <dbReference type="EMBL" id="APW18434.1"/>
    </source>
</evidence>
<evidence type="ECO:0000256" key="1">
    <source>
        <dbReference type="ARBA" id="ARBA00022512"/>
    </source>
</evidence>
<evidence type="ECO:0000313" key="10">
    <source>
        <dbReference type="Proteomes" id="UP000186260"/>
    </source>
</evidence>